<keyword evidence="3 9" id="KW-0436">Ligase</keyword>
<evidence type="ECO:0000313" key="12">
    <source>
        <dbReference type="EMBL" id="KKY39638.1"/>
    </source>
</evidence>
<dbReference type="GO" id="GO:0006420">
    <property type="term" value="P:arginyl-tRNA aminoacylation"/>
    <property type="evidence" value="ECO:0007669"/>
    <property type="project" value="InterPro"/>
</dbReference>
<evidence type="ECO:0000256" key="4">
    <source>
        <dbReference type="ARBA" id="ARBA00022741"/>
    </source>
</evidence>
<dbReference type="SUPFAM" id="SSF52374">
    <property type="entry name" value="Nucleotidylyl transferase"/>
    <property type="match status" value="1"/>
</dbReference>
<dbReference type="GO" id="GO:0004814">
    <property type="term" value="F:arginine-tRNA ligase activity"/>
    <property type="evidence" value="ECO:0007669"/>
    <property type="project" value="UniProtKB-EC"/>
</dbReference>
<dbReference type="EMBL" id="LCUC01000014">
    <property type="protein sequence ID" value="KKY39638.1"/>
    <property type="molecule type" value="Genomic_DNA"/>
</dbReference>
<protein>
    <recommendedName>
        <fullName evidence="2">arginine--tRNA ligase</fullName>
        <ecNumber evidence="2">6.1.1.19</ecNumber>
    </recommendedName>
</protein>
<evidence type="ECO:0000256" key="5">
    <source>
        <dbReference type="ARBA" id="ARBA00022840"/>
    </source>
</evidence>
<dbReference type="STRING" id="1214573.A0A0G2HY69"/>
<dbReference type="OrthoDB" id="68056at2759"/>
<dbReference type="AlphaFoldDB" id="A0A0G2HY69"/>
<dbReference type="PANTHER" id="PTHR11956">
    <property type="entry name" value="ARGINYL-TRNA SYNTHETASE"/>
    <property type="match status" value="1"/>
</dbReference>
<keyword evidence="13" id="KW-1185">Reference proteome</keyword>
<dbReference type="InterPro" id="IPR001278">
    <property type="entry name" value="Arg-tRNA-ligase"/>
</dbReference>
<evidence type="ECO:0000256" key="3">
    <source>
        <dbReference type="ARBA" id="ARBA00022598"/>
    </source>
</evidence>
<dbReference type="InterPro" id="IPR008909">
    <property type="entry name" value="DALR_anticod-bd"/>
</dbReference>
<dbReference type="EC" id="6.1.1.19" evidence="2"/>
<dbReference type="PANTHER" id="PTHR11956:SF11">
    <property type="entry name" value="ARGININE--TRNA LIGASE, MITOCHONDRIAL-RELATED"/>
    <property type="match status" value="1"/>
</dbReference>
<evidence type="ECO:0000256" key="9">
    <source>
        <dbReference type="RuleBase" id="RU363038"/>
    </source>
</evidence>
<dbReference type="SUPFAM" id="SSF47323">
    <property type="entry name" value="Anticodon-binding domain of a subclass of class I aminoacyl-tRNA synthetases"/>
    <property type="match status" value="1"/>
</dbReference>
<evidence type="ECO:0000256" key="6">
    <source>
        <dbReference type="ARBA" id="ARBA00022917"/>
    </source>
</evidence>
<evidence type="ECO:0000259" key="11">
    <source>
        <dbReference type="SMART" id="SM00836"/>
    </source>
</evidence>
<comment type="catalytic activity">
    <reaction evidence="8">
        <text>tRNA(Arg) + L-arginine + ATP = L-arginyl-tRNA(Arg) + AMP + diphosphate</text>
        <dbReference type="Rhea" id="RHEA:20301"/>
        <dbReference type="Rhea" id="RHEA-COMP:9658"/>
        <dbReference type="Rhea" id="RHEA-COMP:9673"/>
        <dbReference type="ChEBI" id="CHEBI:30616"/>
        <dbReference type="ChEBI" id="CHEBI:32682"/>
        <dbReference type="ChEBI" id="CHEBI:33019"/>
        <dbReference type="ChEBI" id="CHEBI:78442"/>
        <dbReference type="ChEBI" id="CHEBI:78513"/>
        <dbReference type="ChEBI" id="CHEBI:456215"/>
        <dbReference type="EC" id="6.1.1.19"/>
    </reaction>
</comment>
<comment type="similarity">
    <text evidence="1 9">Belongs to the class-I aminoacyl-tRNA synthetase family.</text>
</comment>
<dbReference type="Pfam" id="PF00750">
    <property type="entry name" value="tRNA-synt_1d"/>
    <property type="match status" value="1"/>
</dbReference>
<dbReference type="InterPro" id="IPR035684">
    <property type="entry name" value="ArgRS_core"/>
</dbReference>
<evidence type="ECO:0000256" key="1">
    <source>
        <dbReference type="ARBA" id="ARBA00005594"/>
    </source>
</evidence>
<comment type="caution">
    <text evidence="12">The sequence shown here is derived from an EMBL/GenBank/DDBJ whole genome shotgun (WGS) entry which is preliminary data.</text>
</comment>
<sequence length="634" mass="70071">MATLTLNGLEAALSDLHLDALPTFESTSPLDKPLDIARSYLAKIIEAVANVGPHVAYNAIQWPNNVYNGDLVVILPKLSRGVDPEEYALEIIPKFPRCPLFMLPFNDGVHLRMQFEIRHLARLLLPYIRDRKVSYGFDTTSGLKDSGNNGSGKKSIVIEFSSPNIGDKFHGKHLRSTILGSQLVHLHRALGWDVHAINYLGDWSKKTALVGVGWEDLGLGSEDKFAEDPIGHLLEVYNEVEKQFAPEQKHAKEVRDKSLKGADEAKGEDTAAIESQGLFAKRNDFFKRMENGDPKAVDLCNRFRDVSVERYKALYARLNVTFDEYSGESQIPVGAMSEVEEALRAKGMLEEQEGSWLINMKKHGEKGGAAIIRDRTGSHTYLLRDVAAVIGRFKKYRFDKMLYVVASDHDLHFQRVVKILEMMGMGDLSRKVQHVHFSKTSQVPEGIARGDSLEGVLLQSRKETEKSIADEPDKSSLLEKAGHTPESLCAASLHIDGLNAKRATDHTFDLAQNSSFVNGTGPEFLFTLAKIKGLVEGQDVPDVSALSGDDLSPIDETFADLLRLLAQFPDVVAAAHKSFEPSLIVSFLASLSSQVSECWEGLEVEDDILAPRVAVFDATRQVLENGLRLLGIGA</sequence>
<evidence type="ECO:0000256" key="8">
    <source>
        <dbReference type="ARBA" id="ARBA00049339"/>
    </source>
</evidence>
<dbReference type="PRINTS" id="PR01038">
    <property type="entry name" value="TRNASYNTHARG"/>
</dbReference>
<accession>A0A0G2HY69</accession>
<dbReference type="Proteomes" id="UP000034680">
    <property type="component" value="Unassembled WGS sequence"/>
</dbReference>
<dbReference type="SMART" id="SM00836">
    <property type="entry name" value="DALR_1"/>
    <property type="match status" value="1"/>
</dbReference>
<keyword evidence="7 9" id="KW-0030">Aminoacyl-tRNA synthetase</keyword>
<dbReference type="Gene3D" id="1.10.730.10">
    <property type="entry name" value="Isoleucyl-tRNA Synthetase, Domain 1"/>
    <property type="match status" value="1"/>
</dbReference>
<evidence type="ECO:0000313" key="13">
    <source>
        <dbReference type="Proteomes" id="UP000034680"/>
    </source>
</evidence>
<dbReference type="GO" id="GO:0005524">
    <property type="term" value="F:ATP binding"/>
    <property type="evidence" value="ECO:0007669"/>
    <property type="project" value="UniProtKB-KW"/>
</dbReference>
<gene>
    <name evidence="12" type="ORF">UCDDA912_g00342</name>
</gene>
<dbReference type="Pfam" id="PF05746">
    <property type="entry name" value="DALR_1"/>
    <property type="match status" value="1"/>
</dbReference>
<keyword evidence="5 9" id="KW-0067">ATP-binding</keyword>
<dbReference type="InterPro" id="IPR036695">
    <property type="entry name" value="Arg-tRNA-synth_N_sf"/>
</dbReference>
<organism evidence="12 13">
    <name type="scientific">Diaporthe ampelina</name>
    <dbReference type="NCBI Taxonomy" id="1214573"/>
    <lineage>
        <taxon>Eukaryota</taxon>
        <taxon>Fungi</taxon>
        <taxon>Dikarya</taxon>
        <taxon>Ascomycota</taxon>
        <taxon>Pezizomycotina</taxon>
        <taxon>Sordariomycetes</taxon>
        <taxon>Sordariomycetidae</taxon>
        <taxon>Diaporthales</taxon>
        <taxon>Diaporthaceae</taxon>
        <taxon>Diaporthe</taxon>
    </lineage>
</organism>
<dbReference type="InterPro" id="IPR009080">
    <property type="entry name" value="tRNAsynth_Ia_anticodon-bd"/>
</dbReference>
<dbReference type="InterPro" id="IPR014729">
    <property type="entry name" value="Rossmann-like_a/b/a_fold"/>
</dbReference>
<dbReference type="Gene3D" id="3.30.1360.70">
    <property type="entry name" value="Arginyl tRNA synthetase N-terminal domain"/>
    <property type="match status" value="1"/>
</dbReference>
<name>A0A0G2HY69_9PEZI</name>
<keyword evidence="6 9" id="KW-0648">Protein biosynthesis</keyword>
<reference evidence="12 13" key="1">
    <citation type="submission" date="2015-05" db="EMBL/GenBank/DDBJ databases">
        <title>Distinctive expansion of gene families associated with plant cell wall degradation and secondary metabolism in the genomes of grapevine trunk pathogens.</title>
        <authorList>
            <person name="Lawrence D.P."/>
            <person name="Travadon R."/>
            <person name="Rolshausen P.E."/>
            <person name="Baumgartner K."/>
        </authorList>
    </citation>
    <scope>NUCLEOTIDE SEQUENCE [LARGE SCALE GENOMIC DNA]</scope>
    <source>
        <strain evidence="12">DA912</strain>
    </source>
</reference>
<keyword evidence="4 9" id="KW-0547">Nucleotide-binding</keyword>
<feature type="domain" description="DALR anticodon binding" evidence="11">
    <location>
        <begin position="524"/>
        <end position="634"/>
    </location>
</feature>
<reference evidence="12 13" key="2">
    <citation type="submission" date="2015-05" db="EMBL/GenBank/DDBJ databases">
        <authorList>
            <person name="Morales-Cruz A."/>
            <person name="Amrine K.C."/>
            <person name="Cantu D."/>
        </authorList>
    </citation>
    <scope>NUCLEOTIDE SEQUENCE [LARGE SCALE GENOMIC DNA]</scope>
    <source>
        <strain evidence="12">DA912</strain>
    </source>
</reference>
<dbReference type="SUPFAM" id="SSF55190">
    <property type="entry name" value="Arginyl-tRNA synthetase (ArgRS), N-terminal 'additional' domain"/>
    <property type="match status" value="1"/>
</dbReference>
<dbReference type="Gene3D" id="3.40.50.620">
    <property type="entry name" value="HUPs"/>
    <property type="match status" value="1"/>
</dbReference>
<evidence type="ECO:0000256" key="2">
    <source>
        <dbReference type="ARBA" id="ARBA00012837"/>
    </source>
</evidence>
<evidence type="ECO:0000256" key="7">
    <source>
        <dbReference type="ARBA" id="ARBA00023146"/>
    </source>
</evidence>
<dbReference type="GO" id="GO:0032543">
    <property type="term" value="P:mitochondrial translation"/>
    <property type="evidence" value="ECO:0007669"/>
    <property type="project" value="TreeGrafter"/>
</dbReference>
<proteinExistence type="inferred from homology"/>
<dbReference type="GO" id="GO:0005739">
    <property type="term" value="C:mitochondrion"/>
    <property type="evidence" value="ECO:0007669"/>
    <property type="project" value="TreeGrafter"/>
</dbReference>
<feature type="region of interest" description="Disordered" evidence="10">
    <location>
        <begin position="247"/>
        <end position="269"/>
    </location>
</feature>
<evidence type="ECO:0000256" key="10">
    <source>
        <dbReference type="SAM" id="MobiDB-lite"/>
    </source>
</evidence>